<evidence type="ECO:0000256" key="1">
    <source>
        <dbReference type="ARBA" id="ARBA00006658"/>
    </source>
</evidence>
<dbReference type="EMBL" id="CAXHTA020000011">
    <property type="protein sequence ID" value="CAL5224833.1"/>
    <property type="molecule type" value="Genomic_DNA"/>
</dbReference>
<gene>
    <name evidence="2" type="primary">g7585</name>
    <name evidence="2" type="ORF">VP750_LOCUS6492</name>
</gene>
<dbReference type="InterPro" id="IPR007303">
    <property type="entry name" value="TIP41-like"/>
</dbReference>
<name>A0ABP1G336_9CHLO</name>
<protein>
    <submittedName>
        <fullName evidence="2">G7585 protein</fullName>
    </submittedName>
</protein>
<organism evidence="2 3">
    <name type="scientific">Coccomyxa viridis</name>
    <dbReference type="NCBI Taxonomy" id="1274662"/>
    <lineage>
        <taxon>Eukaryota</taxon>
        <taxon>Viridiplantae</taxon>
        <taxon>Chlorophyta</taxon>
        <taxon>core chlorophytes</taxon>
        <taxon>Trebouxiophyceae</taxon>
        <taxon>Trebouxiophyceae incertae sedis</taxon>
        <taxon>Coccomyxaceae</taxon>
        <taxon>Coccomyxa</taxon>
    </lineage>
</organism>
<sequence length="298" mass="33236">MVQCKRGTFDEAAIQQAGGIILEEGAGIALKGWRIESCKAPISSDADMDAVKEKLKAPNLPEQLFGDSLLRLSHKETGVSLSFTAQDALHAWVAEDRQPVRVALAEEWMRSRERDVQLSGAVSLDYDWTYSTSYSGSLQQECPSQPSSPGGEWEWVPTIEQLDKGMLMARDPILFYDEIPLYESELDDNGVSQLLVKVRVMPKCWFVLLRFWLRVDRVLVRLYETRLMGSFNWATGAPLVSREMRHSEGTFEQLRSTGAPPAGPAYQDADSTALALQAVAPIGVTHFSTEILQQKAKQ</sequence>
<evidence type="ECO:0000313" key="3">
    <source>
        <dbReference type="Proteomes" id="UP001497392"/>
    </source>
</evidence>
<dbReference type="InterPro" id="IPR051330">
    <property type="entry name" value="Phosphatase_reg/MetRdx"/>
</dbReference>
<reference evidence="2 3" key="1">
    <citation type="submission" date="2024-06" db="EMBL/GenBank/DDBJ databases">
        <authorList>
            <person name="Kraege A."/>
            <person name="Thomma B."/>
        </authorList>
    </citation>
    <scope>NUCLEOTIDE SEQUENCE [LARGE SCALE GENOMIC DNA]</scope>
</reference>
<dbReference type="Pfam" id="PF04176">
    <property type="entry name" value="TIP41"/>
    <property type="match status" value="1"/>
</dbReference>
<comment type="similarity">
    <text evidence="1">Belongs to the TIP41 family.</text>
</comment>
<proteinExistence type="inferred from homology"/>
<comment type="caution">
    <text evidence="2">The sequence shown here is derived from an EMBL/GenBank/DDBJ whole genome shotgun (WGS) entry which is preliminary data.</text>
</comment>
<dbReference type="PANTHER" id="PTHR21021:SF16">
    <property type="entry name" value="TIP41-LIKE PROTEIN"/>
    <property type="match status" value="1"/>
</dbReference>
<dbReference type="PANTHER" id="PTHR21021">
    <property type="entry name" value="GAF/PUTATIVE CYTOSKELETAL PROTEIN"/>
    <property type="match status" value="1"/>
</dbReference>
<dbReference type="Proteomes" id="UP001497392">
    <property type="component" value="Unassembled WGS sequence"/>
</dbReference>
<accession>A0ABP1G336</accession>
<evidence type="ECO:0000313" key="2">
    <source>
        <dbReference type="EMBL" id="CAL5224833.1"/>
    </source>
</evidence>
<keyword evidence="3" id="KW-1185">Reference proteome</keyword>